<feature type="signal peptide" evidence="2">
    <location>
        <begin position="1"/>
        <end position="20"/>
    </location>
</feature>
<reference evidence="3" key="1">
    <citation type="submission" date="2022-07" db="EMBL/GenBank/DDBJ databases">
        <title>Phylogenomic reconstructions and comparative analyses of Kickxellomycotina fungi.</title>
        <authorList>
            <person name="Reynolds N.K."/>
            <person name="Stajich J.E."/>
            <person name="Barry K."/>
            <person name="Grigoriev I.V."/>
            <person name="Crous P."/>
            <person name="Smith M.E."/>
        </authorList>
    </citation>
    <scope>NUCLEOTIDE SEQUENCE</scope>
    <source>
        <strain evidence="3">NBRC 32514</strain>
    </source>
</reference>
<dbReference type="PANTHER" id="PTHR31836">
    <property type="match status" value="1"/>
</dbReference>
<dbReference type="InterPro" id="IPR051477">
    <property type="entry name" value="Expansin_CellWall"/>
</dbReference>
<dbReference type="InterPro" id="IPR036908">
    <property type="entry name" value="RlpA-like_sf"/>
</dbReference>
<dbReference type="CDD" id="cd22191">
    <property type="entry name" value="DPBB_RlpA_EXP_N-like"/>
    <property type="match status" value="1"/>
</dbReference>
<sequence length="142" mass="15048">MKYFISTIALTTSLLSAVLGASVTSTSGSTASVAPYLHQGAVNPLDDGFQGCGRVNSPDAYYVTVAETLYGFVYPNGNSDMCNKCIKLHGPTDTVVVEIIGPCEGCVGDSLEISDKAMDDLQSQPGVDLDRIGWEYVKCPKN</sequence>
<dbReference type="PANTHER" id="PTHR31836:SF21">
    <property type="entry name" value="EXPANSIN-LIKE PROTEIN 7"/>
    <property type="match status" value="1"/>
</dbReference>
<evidence type="ECO:0000256" key="1">
    <source>
        <dbReference type="ARBA" id="ARBA00022729"/>
    </source>
</evidence>
<dbReference type="SUPFAM" id="SSF50685">
    <property type="entry name" value="Barwin-like endoglucanases"/>
    <property type="match status" value="1"/>
</dbReference>
<dbReference type="AlphaFoldDB" id="A0A9W7XUW3"/>
<keyword evidence="1 2" id="KW-0732">Signal</keyword>
<comment type="caution">
    <text evidence="3">The sequence shown here is derived from an EMBL/GenBank/DDBJ whole genome shotgun (WGS) entry which is preliminary data.</text>
</comment>
<feature type="chain" id="PRO_5040978916" description="Barwin-like endoglucanase" evidence="2">
    <location>
        <begin position="21"/>
        <end position="142"/>
    </location>
</feature>
<name>A0A9W7XUW3_9FUNG</name>
<gene>
    <name evidence="3" type="ORF">LPJ53_006245</name>
</gene>
<evidence type="ECO:0000313" key="4">
    <source>
        <dbReference type="Proteomes" id="UP001149813"/>
    </source>
</evidence>
<protein>
    <recommendedName>
        <fullName evidence="5">Barwin-like endoglucanase</fullName>
    </recommendedName>
</protein>
<proteinExistence type="predicted"/>
<dbReference type="EMBL" id="JANBOJ010000598">
    <property type="protein sequence ID" value="KAJ1718877.1"/>
    <property type="molecule type" value="Genomic_DNA"/>
</dbReference>
<accession>A0A9W7XUW3</accession>
<dbReference type="OrthoDB" id="406505at2759"/>
<keyword evidence="4" id="KW-1185">Reference proteome</keyword>
<organism evidence="3 4">
    <name type="scientific">Coemansia erecta</name>
    <dbReference type="NCBI Taxonomy" id="147472"/>
    <lineage>
        <taxon>Eukaryota</taxon>
        <taxon>Fungi</taxon>
        <taxon>Fungi incertae sedis</taxon>
        <taxon>Zoopagomycota</taxon>
        <taxon>Kickxellomycotina</taxon>
        <taxon>Kickxellomycetes</taxon>
        <taxon>Kickxellales</taxon>
        <taxon>Kickxellaceae</taxon>
        <taxon>Coemansia</taxon>
    </lineage>
</organism>
<evidence type="ECO:0000313" key="3">
    <source>
        <dbReference type="EMBL" id="KAJ1718877.1"/>
    </source>
</evidence>
<evidence type="ECO:0000256" key="2">
    <source>
        <dbReference type="SAM" id="SignalP"/>
    </source>
</evidence>
<dbReference type="Gene3D" id="2.40.40.10">
    <property type="entry name" value="RlpA-like domain"/>
    <property type="match status" value="1"/>
</dbReference>
<dbReference type="Proteomes" id="UP001149813">
    <property type="component" value="Unassembled WGS sequence"/>
</dbReference>
<evidence type="ECO:0008006" key="5">
    <source>
        <dbReference type="Google" id="ProtNLM"/>
    </source>
</evidence>